<dbReference type="GO" id="GO:0000166">
    <property type="term" value="F:nucleotide binding"/>
    <property type="evidence" value="ECO:0007669"/>
    <property type="project" value="InterPro"/>
</dbReference>
<dbReference type="Pfam" id="PF01408">
    <property type="entry name" value="GFO_IDH_MocA"/>
    <property type="match status" value="1"/>
</dbReference>
<evidence type="ECO:0000313" key="2">
    <source>
        <dbReference type="EMBL" id="OGC76240.1"/>
    </source>
</evidence>
<dbReference type="InterPro" id="IPR000683">
    <property type="entry name" value="Gfo/Idh/MocA-like_OxRdtase_N"/>
</dbReference>
<dbReference type="Gene3D" id="3.40.50.720">
    <property type="entry name" value="NAD(P)-binding Rossmann-like Domain"/>
    <property type="match status" value="1"/>
</dbReference>
<feature type="domain" description="Gfo/Idh/MocA-like oxidoreductase N-terminal" evidence="1">
    <location>
        <begin position="4"/>
        <end position="140"/>
    </location>
</feature>
<organism evidence="2 3">
    <name type="scientific">candidate division WWE3 bacterium RIFOXYD1_FULL_39_9</name>
    <dbReference type="NCBI Taxonomy" id="1802649"/>
    <lineage>
        <taxon>Bacteria</taxon>
        <taxon>Katanobacteria</taxon>
    </lineage>
</organism>
<comment type="caution">
    <text evidence="2">The sequence shown here is derived from an EMBL/GenBank/DDBJ whole genome shotgun (WGS) entry which is preliminary data.</text>
</comment>
<reference evidence="2 3" key="1">
    <citation type="journal article" date="2016" name="Nat. Commun.">
        <title>Thousands of microbial genomes shed light on interconnected biogeochemical processes in an aquifer system.</title>
        <authorList>
            <person name="Anantharaman K."/>
            <person name="Brown C.T."/>
            <person name="Hug L.A."/>
            <person name="Sharon I."/>
            <person name="Castelle C.J."/>
            <person name="Probst A.J."/>
            <person name="Thomas B.C."/>
            <person name="Singh A."/>
            <person name="Wilkins M.J."/>
            <person name="Karaoz U."/>
            <person name="Brodie E.L."/>
            <person name="Williams K.H."/>
            <person name="Hubbard S.S."/>
            <person name="Banfield J.F."/>
        </authorList>
    </citation>
    <scope>NUCLEOTIDE SEQUENCE [LARGE SCALE GENOMIC DNA]</scope>
</reference>
<dbReference type="AlphaFoldDB" id="A0A1F4X3G3"/>
<gene>
    <name evidence="2" type="ORF">A2619_02180</name>
</gene>
<dbReference type="Proteomes" id="UP000176815">
    <property type="component" value="Unassembled WGS sequence"/>
</dbReference>
<sequence>MNKFTVGLIGAGSIGGLKLDHLDSPNTEFPLTHAHAVYSDPNFELTWVRDVDEVKAERAADKWNCKIALGFHETIADVIVIASPTSTHLAMIEEISRQHAGPNTLPKVIILEKPAGQNIYEATRIDWLCRESNIQVIVNYGRRFSQYIRYAIEHIQKENDIQSIVFYYTRGFVRDASHAIDILNWVAGTFIEGEIVDTKPILDYNSSDPTYAVRLKYSKCDNIFIVPVDGRKFDCFEMHLLTGKRRWIFDNHFLNISTTLCKKEETYGDYYSLPSIQERVSSCFFETDLKFSLRNLYQHVYKVLMKEEYSSICNMSNALRVHNVIDKLLIDKDRKEKL</sequence>
<dbReference type="InterPro" id="IPR051450">
    <property type="entry name" value="Gfo/Idh/MocA_Oxidoreductases"/>
</dbReference>
<evidence type="ECO:0000313" key="3">
    <source>
        <dbReference type="Proteomes" id="UP000176815"/>
    </source>
</evidence>
<dbReference type="InterPro" id="IPR036291">
    <property type="entry name" value="NAD(P)-bd_dom_sf"/>
</dbReference>
<dbReference type="EMBL" id="MEWG01000047">
    <property type="protein sequence ID" value="OGC76240.1"/>
    <property type="molecule type" value="Genomic_DNA"/>
</dbReference>
<proteinExistence type="predicted"/>
<name>A0A1F4X3G3_UNCKA</name>
<dbReference type="PANTHER" id="PTHR43377:SF1">
    <property type="entry name" value="BILIVERDIN REDUCTASE A"/>
    <property type="match status" value="1"/>
</dbReference>
<dbReference type="SUPFAM" id="SSF51735">
    <property type="entry name" value="NAD(P)-binding Rossmann-fold domains"/>
    <property type="match status" value="1"/>
</dbReference>
<accession>A0A1F4X3G3</accession>
<protein>
    <recommendedName>
        <fullName evidence="1">Gfo/Idh/MocA-like oxidoreductase N-terminal domain-containing protein</fullName>
    </recommendedName>
</protein>
<dbReference type="PANTHER" id="PTHR43377">
    <property type="entry name" value="BILIVERDIN REDUCTASE A"/>
    <property type="match status" value="1"/>
</dbReference>
<evidence type="ECO:0000259" key="1">
    <source>
        <dbReference type="Pfam" id="PF01408"/>
    </source>
</evidence>